<dbReference type="PANTHER" id="PTHR28152:SF1">
    <property type="entry name" value="HYDROXYACYL-THIOESTER DEHYDRATASE TYPE 2, MITOCHONDRIAL"/>
    <property type="match status" value="1"/>
</dbReference>
<evidence type="ECO:0000313" key="2">
    <source>
        <dbReference type="Proteomes" id="UP000218811"/>
    </source>
</evidence>
<gene>
    <name evidence="1" type="ORF">WOLCODRAFT_23024</name>
</gene>
<protein>
    <submittedName>
        <fullName evidence="1">Uncharacterized protein</fullName>
    </submittedName>
</protein>
<accession>A0A2H3JMZ2</accession>
<proteinExistence type="predicted"/>
<dbReference type="GO" id="GO:0019171">
    <property type="term" value="F:(3R)-hydroxyacyl-[acyl-carrier-protein] dehydratase activity"/>
    <property type="evidence" value="ECO:0007669"/>
    <property type="project" value="TreeGrafter"/>
</dbReference>
<dbReference type="STRING" id="742152.A0A2H3JMZ2"/>
<dbReference type="OMA" id="IHYDRRY"/>
<reference evidence="1 2" key="1">
    <citation type="journal article" date="2012" name="Science">
        <title>The Paleozoic origin of enzymatic lignin decomposition reconstructed from 31 fungal genomes.</title>
        <authorList>
            <person name="Floudas D."/>
            <person name="Binder M."/>
            <person name="Riley R."/>
            <person name="Barry K."/>
            <person name="Blanchette R.A."/>
            <person name="Henrissat B."/>
            <person name="Martinez A.T."/>
            <person name="Otillar R."/>
            <person name="Spatafora J.W."/>
            <person name="Yadav J.S."/>
            <person name="Aerts A."/>
            <person name="Benoit I."/>
            <person name="Boyd A."/>
            <person name="Carlson A."/>
            <person name="Copeland A."/>
            <person name="Coutinho P.M."/>
            <person name="de Vries R.P."/>
            <person name="Ferreira P."/>
            <person name="Findley K."/>
            <person name="Foster B."/>
            <person name="Gaskell J."/>
            <person name="Glotzer D."/>
            <person name="Gorecki P."/>
            <person name="Heitman J."/>
            <person name="Hesse C."/>
            <person name="Hori C."/>
            <person name="Igarashi K."/>
            <person name="Jurgens J.A."/>
            <person name="Kallen N."/>
            <person name="Kersten P."/>
            <person name="Kohler A."/>
            <person name="Kuees U."/>
            <person name="Kumar T.K.A."/>
            <person name="Kuo A."/>
            <person name="LaButti K."/>
            <person name="Larrondo L.F."/>
            <person name="Lindquist E."/>
            <person name="Ling A."/>
            <person name="Lombard V."/>
            <person name="Lucas S."/>
            <person name="Lundell T."/>
            <person name="Martin R."/>
            <person name="McLaughlin D.J."/>
            <person name="Morgenstern I."/>
            <person name="Morin E."/>
            <person name="Murat C."/>
            <person name="Nagy L.G."/>
            <person name="Nolan M."/>
            <person name="Ohm R.A."/>
            <person name="Patyshakuliyeva A."/>
            <person name="Rokas A."/>
            <person name="Ruiz-Duenas F.J."/>
            <person name="Sabat G."/>
            <person name="Salamov A."/>
            <person name="Samejima M."/>
            <person name="Schmutz J."/>
            <person name="Slot J.C."/>
            <person name="St John F."/>
            <person name="Stenlid J."/>
            <person name="Sun H."/>
            <person name="Sun S."/>
            <person name="Syed K."/>
            <person name="Tsang A."/>
            <person name="Wiebenga A."/>
            <person name="Young D."/>
            <person name="Pisabarro A."/>
            <person name="Eastwood D.C."/>
            <person name="Martin F."/>
            <person name="Cullen D."/>
            <person name="Grigoriev I.V."/>
            <person name="Hibbett D.S."/>
        </authorList>
    </citation>
    <scope>NUCLEOTIDE SEQUENCE [LARGE SCALE GENOMIC DNA]</scope>
    <source>
        <strain evidence="1 2">MD-104</strain>
    </source>
</reference>
<sequence>MPLWLSQRPFLLPARHEIPANVARRSNASISGAHIAALDQWIQSDKRLTLPDTVRPEHLSSLYVTLPTRDGSASDSPPEIPKEGARLGYGHHLVFFHPRNPERVLRADGTDVDFCPPEPWTRRMWAGGRFWWNEDRPLLIGDKAVATATISSVEKKGFEKGSPMVFVKQKIEYRREGASEVSIEEERSHVYLAAPGNRREARQVHDLPTPEFSMEYLPSPTTLFRLSALTFNGHYIHLDKDYAQKSEGYPERLVHGPLTALMLLEAFTTQNPSAVLKSFEYRAINPVLVNRSVSIRGAKIEGGKAARVWVEDTETKIVGMVGTILV</sequence>
<dbReference type="AlphaFoldDB" id="A0A2H3JMZ2"/>
<name>A0A2H3JMZ2_WOLCO</name>
<dbReference type="SUPFAM" id="SSF54637">
    <property type="entry name" value="Thioesterase/thiol ester dehydrase-isomerase"/>
    <property type="match status" value="1"/>
</dbReference>
<evidence type="ECO:0000313" key="1">
    <source>
        <dbReference type="EMBL" id="PCH38014.1"/>
    </source>
</evidence>
<organism evidence="1 2">
    <name type="scientific">Wolfiporia cocos (strain MD-104)</name>
    <name type="common">Brown rot fungus</name>
    <dbReference type="NCBI Taxonomy" id="742152"/>
    <lineage>
        <taxon>Eukaryota</taxon>
        <taxon>Fungi</taxon>
        <taxon>Dikarya</taxon>
        <taxon>Basidiomycota</taxon>
        <taxon>Agaricomycotina</taxon>
        <taxon>Agaricomycetes</taxon>
        <taxon>Polyporales</taxon>
        <taxon>Phaeolaceae</taxon>
        <taxon>Wolfiporia</taxon>
    </lineage>
</organism>
<dbReference type="InterPro" id="IPR029069">
    <property type="entry name" value="HotDog_dom_sf"/>
</dbReference>
<dbReference type="InterPro" id="IPR052741">
    <property type="entry name" value="Mitochondrial_HTD2"/>
</dbReference>
<dbReference type="OrthoDB" id="3257538at2759"/>
<dbReference type="EMBL" id="KB467942">
    <property type="protein sequence ID" value="PCH38014.1"/>
    <property type="molecule type" value="Genomic_DNA"/>
</dbReference>
<dbReference type="PANTHER" id="PTHR28152">
    <property type="entry name" value="HYDROXYACYL-THIOESTER DEHYDRATASE TYPE 2, MITOCHONDRIAL"/>
    <property type="match status" value="1"/>
</dbReference>
<dbReference type="Proteomes" id="UP000218811">
    <property type="component" value="Unassembled WGS sequence"/>
</dbReference>
<dbReference type="Gene3D" id="3.10.129.10">
    <property type="entry name" value="Hotdog Thioesterase"/>
    <property type="match status" value="1"/>
</dbReference>
<dbReference type="GO" id="GO:0005739">
    <property type="term" value="C:mitochondrion"/>
    <property type="evidence" value="ECO:0007669"/>
    <property type="project" value="TreeGrafter"/>
</dbReference>
<keyword evidence="2" id="KW-1185">Reference proteome</keyword>